<keyword evidence="6" id="KW-1185">Reference proteome</keyword>
<sequence>MHLGHSPADWRTAGCWSQQQLPAPLRSWLLDKGSLTRRLQAYSACGFKVILLSQAWQGILQDERQILDIPPRKRAMVREVLLCDGEKPLVYARSIIPDATFRGPGRFLTRLGSRPLGEKLFSDHSVIRGPLSVTRCDSRHKQFWQACSAAPIDLWPSELWGRRSVFKLNNQPLLVSEFFLPELLKNQA</sequence>
<keyword evidence="3 4" id="KW-0456">Lyase</keyword>
<dbReference type="EC" id="4.1.3.40" evidence="4"/>
<dbReference type="PANTHER" id="PTHR38683:SF1">
    <property type="entry name" value="CHORISMATE PYRUVATE-LYASE"/>
    <property type="match status" value="1"/>
</dbReference>
<dbReference type="GO" id="GO:0005829">
    <property type="term" value="C:cytosol"/>
    <property type="evidence" value="ECO:0007669"/>
    <property type="project" value="TreeGrafter"/>
</dbReference>
<evidence type="ECO:0000313" key="6">
    <source>
        <dbReference type="Proteomes" id="UP000244906"/>
    </source>
</evidence>
<dbReference type="SUPFAM" id="SSF64288">
    <property type="entry name" value="Chorismate lyase-like"/>
    <property type="match status" value="1"/>
</dbReference>
<evidence type="ECO:0000256" key="2">
    <source>
        <dbReference type="ARBA" id="ARBA00022688"/>
    </source>
</evidence>
<keyword evidence="4" id="KW-0670">Pyruvate</keyword>
<dbReference type="HAMAP" id="MF_01632">
    <property type="entry name" value="UbiC"/>
    <property type="match status" value="1"/>
</dbReference>
<evidence type="ECO:0000313" key="5">
    <source>
        <dbReference type="EMBL" id="PVZ70694.1"/>
    </source>
</evidence>
<comment type="caution">
    <text evidence="4">Lacks conserved residue(s) required for the propagation of feature annotation.</text>
</comment>
<comment type="function">
    <text evidence="4">Removes the pyruvyl group from chorismate, with concomitant aromatization of the ring, to provide 4-hydroxybenzoate (4HB) for the ubiquinone pathway.</text>
</comment>
<comment type="similarity">
    <text evidence="4">Belongs to the UbiC family.</text>
</comment>
<comment type="pathway">
    <text evidence="4">Cofactor biosynthesis; ubiquinone biosynthesis.</text>
</comment>
<dbReference type="Proteomes" id="UP000244906">
    <property type="component" value="Unassembled WGS sequence"/>
</dbReference>
<dbReference type="InterPro" id="IPR007440">
    <property type="entry name" value="Chorismate--pyruvate_lyase"/>
</dbReference>
<accession>A0A2V1H0H0</accession>
<dbReference type="Pfam" id="PF04345">
    <property type="entry name" value="Chor_lyase"/>
    <property type="match status" value="1"/>
</dbReference>
<dbReference type="GO" id="GO:0006744">
    <property type="term" value="P:ubiquinone biosynthetic process"/>
    <property type="evidence" value="ECO:0007669"/>
    <property type="project" value="UniProtKB-UniRule"/>
</dbReference>
<proteinExistence type="inferred from homology"/>
<reference evidence="5 6" key="1">
    <citation type="submission" date="2018-04" db="EMBL/GenBank/DDBJ databases">
        <title>Thalassorhabdus spongiae gen. nov., sp. nov., isolated from a marine sponge in South-West Iceland.</title>
        <authorList>
            <person name="Knobloch S."/>
            <person name="Daussin A."/>
            <person name="Johannsson R."/>
            <person name="Marteinsson V.T."/>
        </authorList>
    </citation>
    <scope>NUCLEOTIDE SEQUENCE [LARGE SCALE GENOMIC DNA]</scope>
    <source>
        <strain evidence="5 6">Hp12</strain>
    </source>
</reference>
<evidence type="ECO:0000256" key="3">
    <source>
        <dbReference type="ARBA" id="ARBA00023239"/>
    </source>
</evidence>
<dbReference type="PANTHER" id="PTHR38683">
    <property type="entry name" value="CHORISMATE PYRUVATE-LYASE"/>
    <property type="match status" value="1"/>
</dbReference>
<feature type="binding site" evidence="4">
    <location>
        <position position="78"/>
    </location>
    <ligand>
        <name>substrate</name>
    </ligand>
</feature>
<dbReference type="AlphaFoldDB" id="A0A2V1H0H0"/>
<dbReference type="GO" id="GO:0008813">
    <property type="term" value="F:chorismate lyase activity"/>
    <property type="evidence" value="ECO:0007669"/>
    <property type="project" value="UniProtKB-UniRule"/>
</dbReference>
<dbReference type="OrthoDB" id="9789493at2"/>
<organism evidence="5 6">
    <name type="scientific">Pelagibaculum spongiae</name>
    <dbReference type="NCBI Taxonomy" id="2080658"/>
    <lineage>
        <taxon>Bacteria</taxon>
        <taxon>Pseudomonadati</taxon>
        <taxon>Pseudomonadota</taxon>
        <taxon>Gammaproteobacteria</taxon>
        <taxon>Oceanospirillales</taxon>
        <taxon>Pelagibaculum</taxon>
    </lineage>
</organism>
<feature type="binding site" evidence="4">
    <location>
        <position position="177"/>
    </location>
    <ligand>
        <name>substrate</name>
    </ligand>
</feature>
<dbReference type="UniPathway" id="UPA00232"/>
<evidence type="ECO:0000256" key="4">
    <source>
        <dbReference type="HAMAP-Rule" id="MF_01632"/>
    </source>
</evidence>
<comment type="subcellular location">
    <subcellularLocation>
        <location evidence="4">Cytoplasm</location>
    </subcellularLocation>
</comment>
<evidence type="ECO:0000256" key="1">
    <source>
        <dbReference type="ARBA" id="ARBA00022490"/>
    </source>
</evidence>
<comment type="catalytic activity">
    <reaction evidence="4">
        <text>chorismate = 4-hydroxybenzoate + pyruvate</text>
        <dbReference type="Rhea" id="RHEA:16505"/>
        <dbReference type="ChEBI" id="CHEBI:15361"/>
        <dbReference type="ChEBI" id="CHEBI:17879"/>
        <dbReference type="ChEBI" id="CHEBI:29748"/>
        <dbReference type="EC" id="4.1.3.40"/>
    </reaction>
</comment>
<comment type="caution">
    <text evidence="5">The sequence shown here is derived from an EMBL/GenBank/DDBJ whole genome shotgun (WGS) entry which is preliminary data.</text>
</comment>
<gene>
    <name evidence="4" type="primary">ubiC</name>
    <name evidence="5" type="ORF">DC094_07715</name>
</gene>
<name>A0A2V1H0H0_9GAMM</name>
<dbReference type="EMBL" id="QDDL01000002">
    <property type="protein sequence ID" value="PVZ70694.1"/>
    <property type="molecule type" value="Genomic_DNA"/>
</dbReference>
<keyword evidence="2 4" id="KW-0831">Ubiquinone biosynthesis</keyword>
<keyword evidence="1 4" id="KW-0963">Cytoplasm</keyword>
<dbReference type="InterPro" id="IPR028978">
    <property type="entry name" value="Chorismate_lyase_/UTRA_dom_sf"/>
</dbReference>
<dbReference type="Gene3D" id="3.40.1410.10">
    <property type="entry name" value="Chorismate lyase-like"/>
    <property type="match status" value="1"/>
</dbReference>
<feature type="binding site" evidence="4">
    <location>
        <position position="116"/>
    </location>
    <ligand>
        <name>substrate</name>
    </ligand>
</feature>
<protein>
    <recommendedName>
        <fullName evidence="4">Probable chorismate pyruvate-lyase</fullName>
        <shortName evidence="4">CL</shortName>
        <shortName evidence="4">CPL</shortName>
        <ecNumber evidence="4">4.1.3.40</ecNumber>
    </recommendedName>
</protein>
<dbReference type="GO" id="GO:0042866">
    <property type="term" value="P:pyruvate biosynthetic process"/>
    <property type="evidence" value="ECO:0007669"/>
    <property type="project" value="UniProtKB-UniRule"/>
</dbReference>